<dbReference type="Pfam" id="PF01636">
    <property type="entry name" value="APH"/>
    <property type="match status" value="1"/>
</dbReference>
<evidence type="ECO:0000313" key="2">
    <source>
        <dbReference type="EMBL" id="MDC0707200.1"/>
    </source>
</evidence>
<protein>
    <submittedName>
        <fullName evidence="2">Aminoglycoside phosphotransferase family protein</fullName>
    </submittedName>
</protein>
<proteinExistence type="predicted"/>
<accession>A0ABT5D0K6</accession>
<dbReference type="InterPro" id="IPR002575">
    <property type="entry name" value="Aminoglycoside_PTrfase"/>
</dbReference>
<reference evidence="2 3" key="1">
    <citation type="submission" date="2022-11" db="EMBL/GenBank/DDBJ databases">
        <title>Minimal conservation of predation-associated metabolite biosynthetic gene clusters underscores biosynthetic potential of Myxococcota including descriptions for ten novel species: Archangium lansinium sp. nov., Myxococcus landrumus sp. nov., Nannocystis bai.</title>
        <authorList>
            <person name="Ahearne A."/>
            <person name="Stevens C."/>
            <person name="Dowd S."/>
        </authorList>
    </citation>
    <scope>NUCLEOTIDE SEQUENCE [LARGE SCALE GENOMIC DNA]</scope>
    <source>
        <strain evidence="2 3">NCWAL01</strain>
    </source>
</reference>
<comment type="caution">
    <text evidence="2">The sequence shown here is derived from an EMBL/GenBank/DDBJ whole genome shotgun (WGS) entry which is preliminary data.</text>
</comment>
<name>A0ABT5D0K6_9BACT</name>
<feature type="domain" description="Aminoglycoside phosphotransferase" evidence="1">
    <location>
        <begin position="77"/>
        <end position="240"/>
    </location>
</feature>
<keyword evidence="3" id="KW-1185">Reference proteome</keyword>
<dbReference type="SUPFAM" id="SSF56112">
    <property type="entry name" value="Protein kinase-like (PK-like)"/>
    <property type="match status" value="1"/>
</dbReference>
<dbReference type="InterPro" id="IPR011009">
    <property type="entry name" value="Kinase-like_dom_sf"/>
</dbReference>
<sequence>MTDIEQRLERAQQQHIELTQRAVVAATTIARAHGLQVDDPGVLAQGCAVRIHLSPAPVVARVSTLTALMRAPIDSWLAREVEVAAFLASRGAPVVPPSDVLPPGPHHHEGLSVTFWRYVPATSAALPDAPLAGRMLADLHTALRDYPGPLPLLAPPLNDIPRALERLEQAGNILPADSLLLLRKSYERLLPRLSESALGPLQPLHGDAHVYNLIPVADGWLWNDFEDTCRGPIGWDLASMDSDGQALAAYPGAPGRESLELFRKVRRLHAITWGYALIEQFPDWGPHVASMLEALRQKE</sequence>
<gene>
    <name evidence="2" type="ORF">POL68_01840</name>
</gene>
<evidence type="ECO:0000313" key="3">
    <source>
        <dbReference type="Proteomes" id="UP001221838"/>
    </source>
</evidence>
<organism evidence="2 3">
    <name type="scientific">Stigmatella ashevillensis</name>
    <dbReference type="NCBI Taxonomy" id="2995309"/>
    <lineage>
        <taxon>Bacteria</taxon>
        <taxon>Pseudomonadati</taxon>
        <taxon>Myxococcota</taxon>
        <taxon>Myxococcia</taxon>
        <taxon>Myxococcales</taxon>
        <taxon>Cystobacterineae</taxon>
        <taxon>Archangiaceae</taxon>
        <taxon>Stigmatella</taxon>
    </lineage>
</organism>
<evidence type="ECO:0000259" key="1">
    <source>
        <dbReference type="Pfam" id="PF01636"/>
    </source>
</evidence>
<dbReference type="Gene3D" id="3.90.1200.10">
    <property type="match status" value="1"/>
</dbReference>
<dbReference type="RefSeq" id="WP_272134446.1">
    <property type="nucleotide sequence ID" value="NZ_JAQNDM010000001.1"/>
</dbReference>
<dbReference type="EMBL" id="JAQNDM010000001">
    <property type="protein sequence ID" value="MDC0707200.1"/>
    <property type="molecule type" value="Genomic_DNA"/>
</dbReference>
<dbReference type="Proteomes" id="UP001221838">
    <property type="component" value="Unassembled WGS sequence"/>
</dbReference>